<evidence type="ECO:0000313" key="4">
    <source>
        <dbReference type="Proteomes" id="UP001501676"/>
    </source>
</evidence>
<protein>
    <submittedName>
        <fullName evidence="3">Type II CAAX endopeptidase family protein</fullName>
    </submittedName>
</protein>
<accession>A0ABP6T4A5</accession>
<dbReference type="InterPro" id="IPR003675">
    <property type="entry name" value="Rce1/LyrA-like_dom"/>
</dbReference>
<organism evidence="3 4">
    <name type="scientific">Cryptosporangium minutisporangium</name>
    <dbReference type="NCBI Taxonomy" id="113569"/>
    <lineage>
        <taxon>Bacteria</taxon>
        <taxon>Bacillati</taxon>
        <taxon>Actinomycetota</taxon>
        <taxon>Actinomycetes</taxon>
        <taxon>Cryptosporangiales</taxon>
        <taxon>Cryptosporangiaceae</taxon>
        <taxon>Cryptosporangium</taxon>
    </lineage>
</organism>
<dbReference type="Proteomes" id="UP001501676">
    <property type="component" value="Unassembled WGS sequence"/>
</dbReference>
<feature type="transmembrane region" description="Helical" evidence="1">
    <location>
        <begin position="235"/>
        <end position="254"/>
    </location>
</feature>
<dbReference type="PANTHER" id="PTHR39430:SF1">
    <property type="entry name" value="PROTEASE"/>
    <property type="match status" value="1"/>
</dbReference>
<dbReference type="Pfam" id="PF02517">
    <property type="entry name" value="Rce1-like"/>
    <property type="match status" value="1"/>
</dbReference>
<reference evidence="4" key="1">
    <citation type="journal article" date="2019" name="Int. J. Syst. Evol. Microbiol.">
        <title>The Global Catalogue of Microorganisms (GCM) 10K type strain sequencing project: providing services to taxonomists for standard genome sequencing and annotation.</title>
        <authorList>
            <consortium name="The Broad Institute Genomics Platform"/>
            <consortium name="The Broad Institute Genome Sequencing Center for Infectious Disease"/>
            <person name="Wu L."/>
            <person name="Ma J."/>
        </authorList>
    </citation>
    <scope>NUCLEOTIDE SEQUENCE [LARGE SCALE GENOMIC DNA]</scope>
    <source>
        <strain evidence="4">JCM 9458</strain>
    </source>
</reference>
<dbReference type="PANTHER" id="PTHR39430">
    <property type="entry name" value="MEMBRANE-ASSOCIATED PROTEASE-RELATED"/>
    <property type="match status" value="1"/>
</dbReference>
<evidence type="ECO:0000313" key="3">
    <source>
        <dbReference type="EMBL" id="GAA3392263.1"/>
    </source>
</evidence>
<evidence type="ECO:0000256" key="1">
    <source>
        <dbReference type="SAM" id="Phobius"/>
    </source>
</evidence>
<keyword evidence="1" id="KW-1133">Transmembrane helix</keyword>
<feature type="transmembrane region" description="Helical" evidence="1">
    <location>
        <begin position="160"/>
        <end position="179"/>
    </location>
</feature>
<gene>
    <name evidence="3" type="ORF">GCM10020369_53290</name>
</gene>
<feature type="transmembrane region" description="Helical" evidence="1">
    <location>
        <begin position="32"/>
        <end position="49"/>
    </location>
</feature>
<dbReference type="RefSeq" id="WP_345730958.1">
    <property type="nucleotide sequence ID" value="NZ_BAAAYN010000037.1"/>
</dbReference>
<proteinExistence type="predicted"/>
<feature type="transmembrane region" description="Helical" evidence="1">
    <location>
        <begin position="135"/>
        <end position="154"/>
    </location>
</feature>
<comment type="caution">
    <text evidence="3">The sequence shown here is derived from an EMBL/GenBank/DDBJ whole genome shotgun (WGS) entry which is preliminary data.</text>
</comment>
<feature type="domain" description="CAAX prenyl protease 2/Lysostaphin resistance protein A-like" evidence="2">
    <location>
        <begin position="105"/>
        <end position="196"/>
    </location>
</feature>
<sequence>MRLLLQFGAVAAVAFVGSTAVGAVHWNAPLTLVLGVMTAGLSVLAYAWVVRRTERRAPVEVARKGAGGALVRGVLIGVGMFGAVILNIAFLGGYRVAGFGSVTGAVALFGFMVAAATTEELLFRGILFRIVEQRIGTWLALILTGLVFGLSHLFNPHASLWGAIAIAVEAGGMLAAAYAATRTLWLPIGLHFGWNFAEAGIFGTDVSGTDAPDGLLDGVMSGPVLLTGGEFGPEASLYSVLAGALLTIVFLWLAHRRGRLVPLRRPATAADQATTLVP</sequence>
<keyword evidence="1" id="KW-0472">Membrane</keyword>
<keyword evidence="4" id="KW-1185">Reference proteome</keyword>
<name>A0ABP6T4A5_9ACTN</name>
<keyword evidence="1" id="KW-0812">Transmembrane</keyword>
<dbReference type="EMBL" id="BAAAYN010000037">
    <property type="protein sequence ID" value="GAA3392263.1"/>
    <property type="molecule type" value="Genomic_DNA"/>
</dbReference>
<feature type="transmembrane region" description="Helical" evidence="1">
    <location>
        <begin position="69"/>
        <end position="90"/>
    </location>
</feature>
<feature type="transmembrane region" description="Helical" evidence="1">
    <location>
        <begin position="184"/>
        <end position="203"/>
    </location>
</feature>
<evidence type="ECO:0000259" key="2">
    <source>
        <dbReference type="Pfam" id="PF02517"/>
    </source>
</evidence>